<keyword evidence="9" id="KW-1185">Reference proteome</keyword>
<feature type="transmembrane region" description="Helical" evidence="7">
    <location>
        <begin position="12"/>
        <end position="34"/>
    </location>
</feature>
<keyword evidence="1 7" id="KW-1003">Cell membrane</keyword>
<evidence type="ECO:0000256" key="1">
    <source>
        <dbReference type="ARBA" id="ARBA00022475"/>
    </source>
</evidence>
<keyword evidence="4 7" id="KW-0472">Membrane</keyword>
<evidence type="ECO:0000256" key="4">
    <source>
        <dbReference type="ARBA" id="ARBA00023136"/>
    </source>
</evidence>
<protein>
    <recommendedName>
        <fullName evidence="7">Flagellar protein</fullName>
    </recommendedName>
</protein>
<keyword evidence="8" id="KW-0282">Flagellum</keyword>
<evidence type="ECO:0000256" key="3">
    <source>
        <dbReference type="ARBA" id="ARBA00022989"/>
    </source>
</evidence>
<dbReference type="AlphaFoldDB" id="E1JVA0"/>
<evidence type="ECO:0000256" key="7">
    <source>
        <dbReference type="RuleBase" id="RU362064"/>
    </source>
</evidence>
<dbReference type="InterPro" id="IPR022781">
    <property type="entry name" value="Flagellar_biosynth_FliO"/>
</dbReference>
<gene>
    <name evidence="8" type="ORF">DesfrDRAFT_1549</name>
</gene>
<dbReference type="EMBL" id="AECZ01000008">
    <property type="protein sequence ID" value="EFL51694.1"/>
    <property type="molecule type" value="Genomic_DNA"/>
</dbReference>
<evidence type="ECO:0000256" key="5">
    <source>
        <dbReference type="ARBA" id="ARBA00023143"/>
    </source>
</evidence>
<proteinExistence type="inferred from homology"/>
<dbReference type="eggNOG" id="COG3190">
    <property type="taxonomic scope" value="Bacteria"/>
</dbReference>
<dbReference type="GO" id="GO:0044781">
    <property type="term" value="P:bacterial-type flagellum organization"/>
    <property type="evidence" value="ECO:0007669"/>
    <property type="project" value="UniProtKB-UniRule"/>
</dbReference>
<reference evidence="8 9" key="1">
    <citation type="submission" date="2010-08" db="EMBL/GenBank/DDBJ databases">
        <title>The draft genome of Desulfovibrio fructosovorans JJ.</title>
        <authorList>
            <consortium name="US DOE Joint Genome Institute (JGI-PGF)"/>
            <person name="Lucas S."/>
            <person name="Copeland A."/>
            <person name="Lapidus A."/>
            <person name="Cheng J.-F."/>
            <person name="Bruce D."/>
            <person name="Goodwin L."/>
            <person name="Pitluck S."/>
            <person name="Land M.L."/>
            <person name="Hauser L."/>
            <person name="Chang Y.-J."/>
            <person name="Jeffries C."/>
            <person name="Wall J.D."/>
            <person name="Stahl D.A."/>
            <person name="Arkin A.P."/>
            <person name="Dehal P."/>
            <person name="Stolyar S.M."/>
            <person name="Hazen T.C."/>
            <person name="Woyke T.J."/>
        </authorList>
    </citation>
    <scope>NUCLEOTIDE SEQUENCE [LARGE SCALE GENOMIC DNA]</scope>
    <source>
        <strain evidence="8 9">JJ</strain>
    </source>
</reference>
<dbReference type="OrthoDB" id="5472171at2"/>
<evidence type="ECO:0000313" key="9">
    <source>
        <dbReference type="Proteomes" id="UP000006250"/>
    </source>
</evidence>
<name>E1JVA0_SOLFR</name>
<dbReference type="GO" id="GO:0005886">
    <property type="term" value="C:plasma membrane"/>
    <property type="evidence" value="ECO:0007669"/>
    <property type="project" value="UniProtKB-SubCell"/>
</dbReference>
<dbReference type="Pfam" id="PF04347">
    <property type="entry name" value="FliO"/>
    <property type="match status" value="1"/>
</dbReference>
<comment type="similarity">
    <text evidence="6 7">Belongs to the FliO/MopB family.</text>
</comment>
<dbReference type="InterPro" id="IPR052205">
    <property type="entry name" value="FliO/MopB"/>
</dbReference>
<keyword evidence="3 7" id="KW-1133">Transmembrane helix</keyword>
<dbReference type="NCBIfam" id="TIGR03500">
    <property type="entry name" value="FliO_TIGR"/>
    <property type="match status" value="1"/>
</dbReference>
<evidence type="ECO:0000256" key="2">
    <source>
        <dbReference type="ARBA" id="ARBA00022692"/>
    </source>
</evidence>
<evidence type="ECO:0000256" key="6">
    <source>
        <dbReference type="ARBA" id="ARBA00037937"/>
    </source>
</evidence>
<keyword evidence="8" id="KW-0966">Cell projection</keyword>
<dbReference type="Proteomes" id="UP000006250">
    <property type="component" value="Unassembled WGS sequence"/>
</dbReference>
<organism evidence="8 9">
    <name type="scientific">Solidesulfovibrio fructosivorans JJ]</name>
    <dbReference type="NCBI Taxonomy" id="596151"/>
    <lineage>
        <taxon>Bacteria</taxon>
        <taxon>Pseudomonadati</taxon>
        <taxon>Thermodesulfobacteriota</taxon>
        <taxon>Desulfovibrionia</taxon>
        <taxon>Desulfovibrionales</taxon>
        <taxon>Desulfovibrionaceae</taxon>
        <taxon>Solidesulfovibrio</taxon>
    </lineage>
</organism>
<keyword evidence="5 7" id="KW-0975">Bacterial flagellum</keyword>
<keyword evidence="2 7" id="KW-0812">Transmembrane</keyword>
<comment type="caution">
    <text evidence="8">The sequence shown here is derived from an EMBL/GenBank/DDBJ whole genome shotgun (WGS) entry which is preliminary data.</text>
</comment>
<dbReference type="STRING" id="596151.DesfrDRAFT_1549"/>
<comment type="subcellular location">
    <subcellularLocation>
        <location evidence="7">Cell membrane</location>
    </subcellularLocation>
    <subcellularLocation>
        <location evidence="7">Bacterial flagellum basal body</location>
    </subcellularLocation>
</comment>
<dbReference type="PANTHER" id="PTHR38766">
    <property type="entry name" value="FLAGELLAR PROTEIN FLIO"/>
    <property type="match status" value="1"/>
</dbReference>
<accession>E1JVA0</accession>
<keyword evidence="8" id="KW-0969">Cilium</keyword>
<evidence type="ECO:0000313" key="8">
    <source>
        <dbReference type="EMBL" id="EFL51694.1"/>
    </source>
</evidence>
<sequence length="125" mass="12988" precursor="true">MPPASDYGLAGAALHMGLALLVILALIFAAYWVLRRFGPKLGLGPAGRGGMLRIMSHLSLGPRKSIIVVRFLNGKSEPKDLVLGVTDHSITLLTEDDAPHDTAAATDFAAALADKTSRPGGDAAS</sequence>
<dbReference type="PANTHER" id="PTHR38766:SF1">
    <property type="entry name" value="FLAGELLAR PROTEIN FLIO"/>
    <property type="match status" value="1"/>
</dbReference>
<dbReference type="GO" id="GO:0009425">
    <property type="term" value="C:bacterial-type flagellum basal body"/>
    <property type="evidence" value="ECO:0007669"/>
    <property type="project" value="UniProtKB-SubCell"/>
</dbReference>